<sequence>MTDSFFLPDPDIPDPDDAFSSAPLRLTIDLGALADNWRDMARRSGKARAASVVKADAYGVGIEDAGQTLYHAGARDFFVAVPEEGVTLRPHAPEARIFVLSGVWPGTEHLFFEHDLVPVIASEEQLAFWMATVSEHGDHPCALHVDTGFNRLGLPLEEALHLAEDVSRPASFSPVLVLSHLACADDPASPMNRQQLEAFRSLSAAFEGIESSLAASAGTFLGSDYHFDLTRPGIALYGGEAVKGVANPMRPVVTAEARILQIREAKKGQVVSYGASHALSRDSRLAIVAAGYADGYLRNLSGHGVALRQTGLAGAQGFIAGHKVPIVGRITMDMTIFDVTDLPPDAIQAGDYIELFGTNMPVDDVARAAGTIGYELLTGLGLRYERRYLDAE</sequence>
<evidence type="ECO:0000259" key="7">
    <source>
        <dbReference type="SMART" id="SM01005"/>
    </source>
</evidence>
<dbReference type="Gene3D" id="3.20.20.10">
    <property type="entry name" value="Alanine racemase"/>
    <property type="match status" value="1"/>
</dbReference>
<evidence type="ECO:0000313" key="8">
    <source>
        <dbReference type="EMBL" id="MDQ0454162.1"/>
    </source>
</evidence>
<dbReference type="EMBL" id="JAUSWH010000001">
    <property type="protein sequence ID" value="MDQ0454162.1"/>
    <property type="molecule type" value="Genomic_DNA"/>
</dbReference>
<evidence type="ECO:0000256" key="6">
    <source>
        <dbReference type="HAMAP-Rule" id="MF_01201"/>
    </source>
</evidence>
<dbReference type="Proteomes" id="UP001235269">
    <property type="component" value="Unassembled WGS sequence"/>
</dbReference>
<name>A0ABU0I908_9HYPH</name>
<comment type="similarity">
    <text evidence="6">Belongs to the alanine racemase family.</text>
</comment>
<feature type="active site" description="Proton acceptor; specific for D-alanine" evidence="6">
    <location>
        <position position="54"/>
    </location>
</feature>
<feature type="modified residue" description="N6-(pyridoxal phosphate)lysine" evidence="6">
    <location>
        <position position="54"/>
    </location>
</feature>
<organism evidence="8 9">
    <name type="scientific">Rhizobium paknamense</name>
    <dbReference type="NCBI Taxonomy" id="1206817"/>
    <lineage>
        <taxon>Bacteria</taxon>
        <taxon>Pseudomonadati</taxon>
        <taxon>Pseudomonadota</taxon>
        <taxon>Alphaproteobacteria</taxon>
        <taxon>Hyphomicrobiales</taxon>
        <taxon>Rhizobiaceae</taxon>
        <taxon>Rhizobium/Agrobacterium group</taxon>
        <taxon>Rhizobium</taxon>
    </lineage>
</organism>
<feature type="binding site" evidence="6">
    <location>
        <position position="332"/>
    </location>
    <ligand>
        <name>substrate</name>
    </ligand>
</feature>
<gene>
    <name evidence="8" type="ORF">QO005_000477</name>
</gene>
<evidence type="ECO:0000256" key="1">
    <source>
        <dbReference type="ARBA" id="ARBA00000316"/>
    </source>
</evidence>
<feature type="binding site" evidence="6">
    <location>
        <position position="151"/>
    </location>
    <ligand>
        <name>substrate</name>
    </ligand>
</feature>
<keyword evidence="5 6" id="KW-0413">Isomerase</keyword>
<dbReference type="InterPro" id="IPR029066">
    <property type="entry name" value="PLP-binding_barrel"/>
</dbReference>
<dbReference type="SMART" id="SM01005">
    <property type="entry name" value="Ala_racemase_C"/>
    <property type="match status" value="1"/>
</dbReference>
<comment type="function">
    <text evidence="6">Catalyzes the interconversion of L-alanine and D-alanine. May also act on other amino acids.</text>
</comment>
<dbReference type="InterPro" id="IPR000821">
    <property type="entry name" value="Ala_racemase"/>
</dbReference>
<reference evidence="8 9" key="1">
    <citation type="submission" date="2023-07" db="EMBL/GenBank/DDBJ databases">
        <title>Genomic Encyclopedia of Type Strains, Phase IV (KMG-IV): sequencing the most valuable type-strain genomes for metagenomic binning, comparative biology and taxonomic classification.</title>
        <authorList>
            <person name="Goeker M."/>
        </authorList>
    </citation>
    <scope>NUCLEOTIDE SEQUENCE [LARGE SCALE GENOMIC DNA]</scope>
    <source>
        <strain evidence="8 9">DSM 100301</strain>
    </source>
</reference>
<protein>
    <recommendedName>
        <fullName evidence="3 6">Alanine racemase</fullName>
        <ecNumber evidence="3 6">5.1.1.1</ecNumber>
    </recommendedName>
</protein>
<evidence type="ECO:0000256" key="3">
    <source>
        <dbReference type="ARBA" id="ARBA00013089"/>
    </source>
</evidence>
<dbReference type="Gene3D" id="2.40.37.10">
    <property type="entry name" value="Lyase, Ornithine Decarboxylase, Chain A, domain 1"/>
    <property type="match status" value="1"/>
</dbReference>
<accession>A0ABU0I908</accession>
<evidence type="ECO:0000256" key="4">
    <source>
        <dbReference type="ARBA" id="ARBA00022898"/>
    </source>
</evidence>
<dbReference type="EC" id="5.1.1.1" evidence="3 6"/>
<comment type="cofactor">
    <cofactor evidence="2 6">
        <name>pyridoxal 5'-phosphate</name>
        <dbReference type="ChEBI" id="CHEBI:597326"/>
    </cofactor>
</comment>
<keyword evidence="9" id="KW-1185">Reference proteome</keyword>
<dbReference type="InterPro" id="IPR011079">
    <property type="entry name" value="Ala_racemase_C"/>
</dbReference>
<dbReference type="PANTHER" id="PTHR30511:SF0">
    <property type="entry name" value="ALANINE RACEMASE, CATABOLIC-RELATED"/>
    <property type="match status" value="1"/>
</dbReference>
<dbReference type="PANTHER" id="PTHR30511">
    <property type="entry name" value="ALANINE RACEMASE"/>
    <property type="match status" value="1"/>
</dbReference>
<dbReference type="HAMAP" id="MF_01201">
    <property type="entry name" value="Ala_racemase"/>
    <property type="match status" value="1"/>
</dbReference>
<dbReference type="InterPro" id="IPR009006">
    <property type="entry name" value="Ala_racemase/Decarboxylase_C"/>
</dbReference>
<feature type="active site" description="Proton acceptor; specific for L-alanine" evidence="6">
    <location>
        <position position="273"/>
    </location>
</feature>
<dbReference type="RefSeq" id="WP_307156357.1">
    <property type="nucleotide sequence ID" value="NZ_JAUSWH010000001.1"/>
</dbReference>
<evidence type="ECO:0000256" key="5">
    <source>
        <dbReference type="ARBA" id="ARBA00023235"/>
    </source>
</evidence>
<comment type="catalytic activity">
    <reaction evidence="1 6">
        <text>L-alanine = D-alanine</text>
        <dbReference type="Rhea" id="RHEA:20249"/>
        <dbReference type="ChEBI" id="CHEBI:57416"/>
        <dbReference type="ChEBI" id="CHEBI:57972"/>
        <dbReference type="EC" id="5.1.1.1"/>
    </reaction>
</comment>
<comment type="pathway">
    <text evidence="6">Amino-acid biosynthesis; D-alanine biosynthesis; D-alanine from L-alanine: step 1/1.</text>
</comment>
<evidence type="ECO:0000313" key="9">
    <source>
        <dbReference type="Proteomes" id="UP001235269"/>
    </source>
</evidence>
<dbReference type="GO" id="GO:0008784">
    <property type="term" value="F:alanine racemase activity"/>
    <property type="evidence" value="ECO:0007669"/>
    <property type="project" value="UniProtKB-EC"/>
</dbReference>
<evidence type="ECO:0000256" key="2">
    <source>
        <dbReference type="ARBA" id="ARBA00001933"/>
    </source>
</evidence>
<keyword evidence="4 6" id="KW-0663">Pyridoxal phosphate</keyword>
<dbReference type="InterPro" id="IPR001608">
    <property type="entry name" value="Ala_racemase_N"/>
</dbReference>
<dbReference type="CDD" id="cd00430">
    <property type="entry name" value="PLPDE_III_AR"/>
    <property type="match status" value="1"/>
</dbReference>
<dbReference type="Pfam" id="PF01168">
    <property type="entry name" value="Ala_racemase_N"/>
    <property type="match status" value="1"/>
</dbReference>
<comment type="caution">
    <text evidence="8">The sequence shown here is derived from an EMBL/GenBank/DDBJ whole genome shotgun (WGS) entry which is preliminary data.</text>
</comment>
<dbReference type="NCBIfam" id="TIGR00492">
    <property type="entry name" value="alr"/>
    <property type="match status" value="1"/>
</dbReference>
<dbReference type="SUPFAM" id="SSF51419">
    <property type="entry name" value="PLP-binding barrel"/>
    <property type="match status" value="1"/>
</dbReference>
<dbReference type="PRINTS" id="PR00992">
    <property type="entry name" value="ALARACEMASE"/>
</dbReference>
<feature type="domain" description="Alanine racemase C-terminal" evidence="7">
    <location>
        <begin position="252"/>
        <end position="389"/>
    </location>
</feature>
<dbReference type="Pfam" id="PF00842">
    <property type="entry name" value="Ala_racemase_C"/>
    <property type="match status" value="1"/>
</dbReference>
<proteinExistence type="inferred from homology"/>
<dbReference type="SUPFAM" id="SSF50621">
    <property type="entry name" value="Alanine racemase C-terminal domain-like"/>
    <property type="match status" value="1"/>
</dbReference>